<feature type="region of interest" description="Disordered" evidence="1">
    <location>
        <begin position="339"/>
        <end position="519"/>
    </location>
</feature>
<feature type="compositionally biased region" description="Basic and acidic residues" evidence="1">
    <location>
        <begin position="497"/>
        <end position="508"/>
    </location>
</feature>
<feature type="compositionally biased region" description="Low complexity" evidence="1">
    <location>
        <begin position="371"/>
        <end position="391"/>
    </location>
</feature>
<feature type="transmembrane region" description="Helical" evidence="2">
    <location>
        <begin position="82"/>
        <end position="107"/>
    </location>
</feature>
<name>A0A454TUE5_9RALS</name>
<dbReference type="OrthoDB" id="9134099at2"/>
<evidence type="ECO:0000256" key="1">
    <source>
        <dbReference type="SAM" id="MobiDB-lite"/>
    </source>
</evidence>
<dbReference type="AlphaFoldDB" id="A0A454TUE5"/>
<dbReference type="Proteomes" id="UP000271222">
    <property type="component" value="Unassembled WGS sequence"/>
</dbReference>
<evidence type="ECO:0000256" key="3">
    <source>
        <dbReference type="SAM" id="SignalP"/>
    </source>
</evidence>
<feature type="compositionally biased region" description="Polar residues" evidence="1">
    <location>
        <begin position="392"/>
        <end position="402"/>
    </location>
</feature>
<keyword evidence="2" id="KW-0812">Transmembrane</keyword>
<dbReference type="EMBL" id="RJTL01000010">
    <property type="protein sequence ID" value="RNM08427.1"/>
    <property type="molecule type" value="Genomic_DNA"/>
</dbReference>
<reference evidence="4 5" key="1">
    <citation type="submission" date="2018-10" db="EMBL/GenBank/DDBJ databases">
        <title>Draft Genome Sequence of Ralstonia pseudosolanacearum (R. solanacearum phylotype I) Strain Tg03 Isolated from Luffa cylindrica in China.</title>
        <authorList>
            <person name="Yuan G.-Q."/>
            <person name="Li Q.-Q."/>
            <person name="Zhang Y.-W."/>
        </authorList>
    </citation>
    <scope>NUCLEOTIDE SEQUENCE [LARGE SCALE GENOMIC DNA]</scope>
    <source>
        <strain evidence="4 5">Tg03</strain>
    </source>
</reference>
<evidence type="ECO:0000313" key="4">
    <source>
        <dbReference type="EMBL" id="RNM08427.1"/>
    </source>
</evidence>
<keyword evidence="2" id="KW-1133">Transmembrane helix</keyword>
<evidence type="ECO:0000256" key="2">
    <source>
        <dbReference type="SAM" id="Phobius"/>
    </source>
</evidence>
<feature type="chain" id="PRO_5019324023" description="P-type conjugative transfer protein TrbL" evidence="3">
    <location>
        <begin position="23"/>
        <end position="519"/>
    </location>
</feature>
<feature type="transmembrane region" description="Helical" evidence="2">
    <location>
        <begin position="250"/>
        <end position="273"/>
    </location>
</feature>
<proteinExistence type="predicted"/>
<feature type="transmembrane region" description="Helical" evidence="2">
    <location>
        <begin position="180"/>
        <end position="199"/>
    </location>
</feature>
<sequence>MRNRARFLTLVLLLAASHSVFAQVPGSDTVLETIKQAMLPAFAKLSNQALPWLAALSTAQFFITNWKLLMGDGDLQGAVGKMVAAVAWVGFCLYLIAHAPGWIVAVGDQMFALVGDIPTPASIMKTTFGLVGVLAGLALGVGAVPLAGGTAGNIVILILLVVLGVGMYLALKIFMLQLEAVLIATLSPMSFALLGLNTLRDQGIAPFKSLLSLAYRIVLVGVMMSAFSTMSEALTSALNAITVQQMITDGLGSVLSPVVSIIGAYLLLAFCLFKSDAIASSLAGGTSAIGASDVTSAVAAGAAAGAAAATGGASAVSGAGKIPQAMSGFMDKLNAGGGSIQDASSTGSGGDAPVFTTPTAPALSVSGGGTASAPASGGAPAGASPSRSQPGIASSPSKSNVASGRYGKPYDAEIPEADSQTAATTTGAANSGQPNQKGAASAGNGALPAEAADEARGSASGATIGGQHGSTRLEETLGQLVDHLSQPSKPKAGQQLRDLDQRLAHEKATVGVSINPHHD</sequence>
<accession>A0A454TUE5</accession>
<protein>
    <recommendedName>
        <fullName evidence="6">P-type conjugative transfer protein TrbL</fullName>
    </recommendedName>
</protein>
<comment type="caution">
    <text evidence="4">The sequence shown here is derived from an EMBL/GenBank/DDBJ whole genome shotgun (WGS) entry which is preliminary data.</text>
</comment>
<feature type="transmembrane region" description="Helical" evidence="2">
    <location>
        <begin position="154"/>
        <end position="174"/>
    </location>
</feature>
<feature type="transmembrane region" description="Helical" evidence="2">
    <location>
        <begin position="127"/>
        <end position="147"/>
    </location>
</feature>
<gene>
    <name evidence="4" type="ORF">EGA29_08120</name>
</gene>
<feature type="signal peptide" evidence="3">
    <location>
        <begin position="1"/>
        <end position="22"/>
    </location>
</feature>
<evidence type="ECO:0008006" key="6">
    <source>
        <dbReference type="Google" id="ProtNLM"/>
    </source>
</evidence>
<feature type="transmembrane region" description="Helical" evidence="2">
    <location>
        <begin position="49"/>
        <end position="70"/>
    </location>
</feature>
<evidence type="ECO:0000313" key="5">
    <source>
        <dbReference type="Proteomes" id="UP000271222"/>
    </source>
</evidence>
<feature type="transmembrane region" description="Helical" evidence="2">
    <location>
        <begin position="211"/>
        <end position="230"/>
    </location>
</feature>
<organism evidence="4 5">
    <name type="scientific">Ralstonia pseudosolanacearum</name>
    <dbReference type="NCBI Taxonomy" id="1310165"/>
    <lineage>
        <taxon>Bacteria</taxon>
        <taxon>Pseudomonadati</taxon>
        <taxon>Pseudomonadota</taxon>
        <taxon>Betaproteobacteria</taxon>
        <taxon>Burkholderiales</taxon>
        <taxon>Burkholderiaceae</taxon>
        <taxon>Ralstonia</taxon>
        <taxon>Ralstonia solanacearum species complex</taxon>
    </lineage>
</organism>
<keyword evidence="2" id="KW-0472">Membrane</keyword>
<keyword evidence="3" id="KW-0732">Signal</keyword>